<sequence length="174" mass="19596">MAEGRAAAALARFDQINRELADRQALRERKAAEAKQRASENLARRGEVAERSAKHLIELAKRQRANSGFDTGRSREDEEHVLQFDVEDEEVATDRAAYPAERPNYTAERPNYTAERPNYTAERPTYAAERSTQHPAPPQAEPAAPSAPQAQPVRRASPAYDEDDEDFSNETYLK</sequence>
<keyword evidence="3" id="KW-1185">Reference proteome</keyword>
<feature type="compositionally biased region" description="Low complexity" evidence="1">
    <location>
        <begin position="141"/>
        <end position="152"/>
    </location>
</feature>
<accession>A0ABW6G2L3</accession>
<dbReference type="EMBL" id="JBHXCV010000004">
    <property type="protein sequence ID" value="MFD6793432.1"/>
    <property type="molecule type" value="Genomic_DNA"/>
</dbReference>
<proteinExistence type="predicted"/>
<dbReference type="Proteomes" id="UP001598673">
    <property type="component" value="Unassembled WGS sequence"/>
</dbReference>
<evidence type="ECO:0000256" key="1">
    <source>
        <dbReference type="SAM" id="MobiDB-lite"/>
    </source>
</evidence>
<feature type="compositionally biased region" description="Basic and acidic residues" evidence="1">
    <location>
        <begin position="72"/>
        <end position="82"/>
    </location>
</feature>
<dbReference type="RefSeq" id="WP_258937997.1">
    <property type="nucleotide sequence ID" value="NZ_JANBBF010000013.1"/>
</dbReference>
<protein>
    <submittedName>
        <fullName evidence="2">Uncharacterized protein</fullName>
    </submittedName>
</protein>
<feature type="region of interest" description="Disordered" evidence="1">
    <location>
        <begin position="59"/>
        <end position="174"/>
    </location>
</feature>
<organism evidence="2 3">
    <name type="scientific">Prauserella salsuginis</name>
    <dbReference type="NCBI Taxonomy" id="387889"/>
    <lineage>
        <taxon>Bacteria</taxon>
        <taxon>Bacillati</taxon>
        <taxon>Actinomycetota</taxon>
        <taxon>Actinomycetes</taxon>
        <taxon>Pseudonocardiales</taxon>
        <taxon>Pseudonocardiaceae</taxon>
        <taxon>Prauserella</taxon>
        <taxon>Prauserella salsuginis group</taxon>
    </lineage>
</organism>
<evidence type="ECO:0000313" key="2">
    <source>
        <dbReference type="EMBL" id="MFD6793432.1"/>
    </source>
</evidence>
<gene>
    <name evidence="2" type="ORF">ACFWGY_08860</name>
</gene>
<evidence type="ECO:0000313" key="3">
    <source>
        <dbReference type="Proteomes" id="UP001598673"/>
    </source>
</evidence>
<comment type="caution">
    <text evidence="2">The sequence shown here is derived from an EMBL/GenBank/DDBJ whole genome shotgun (WGS) entry which is preliminary data.</text>
</comment>
<name>A0ABW6G2L3_9PSEU</name>
<reference evidence="2 3" key="1">
    <citation type="submission" date="2024-09" db="EMBL/GenBank/DDBJ databases">
        <title>The Natural Products Discovery Center: Release of the First 8490 Sequenced Strains for Exploring Actinobacteria Biosynthetic Diversity.</title>
        <authorList>
            <person name="Kalkreuter E."/>
            <person name="Kautsar S.A."/>
            <person name="Yang D."/>
            <person name="Bader C.D."/>
            <person name="Teijaro C.N."/>
            <person name="Fluegel L."/>
            <person name="Davis C.M."/>
            <person name="Simpson J.R."/>
            <person name="Lauterbach L."/>
            <person name="Steele A.D."/>
            <person name="Gui C."/>
            <person name="Meng S."/>
            <person name="Li G."/>
            <person name="Viehrig K."/>
            <person name="Ye F."/>
            <person name="Su P."/>
            <person name="Kiefer A.F."/>
            <person name="Nichols A."/>
            <person name="Cepeda A.J."/>
            <person name="Yan W."/>
            <person name="Fan B."/>
            <person name="Jiang Y."/>
            <person name="Adhikari A."/>
            <person name="Zheng C.-J."/>
            <person name="Schuster L."/>
            <person name="Cowan T.M."/>
            <person name="Smanski M.J."/>
            <person name="Chevrette M.G."/>
            <person name="De Carvalho L.P.S."/>
            <person name="Shen B."/>
        </authorList>
    </citation>
    <scope>NUCLEOTIDE SEQUENCE [LARGE SCALE GENOMIC DNA]</scope>
    <source>
        <strain evidence="2 3">NPDC060353</strain>
    </source>
</reference>